<keyword evidence="6" id="KW-1185">Reference proteome</keyword>
<dbReference type="Pfam" id="PF01638">
    <property type="entry name" value="HxlR"/>
    <property type="match status" value="1"/>
</dbReference>
<evidence type="ECO:0000256" key="2">
    <source>
        <dbReference type="ARBA" id="ARBA00023125"/>
    </source>
</evidence>
<dbReference type="InterPro" id="IPR036390">
    <property type="entry name" value="WH_DNA-bd_sf"/>
</dbReference>
<accession>A0ABU5E610</accession>
<dbReference type="RefSeq" id="WP_320502975.1">
    <property type="nucleotide sequence ID" value="NZ_JAXCLX010000005.1"/>
</dbReference>
<name>A0ABU5E610_9PROT</name>
<dbReference type="PROSITE" id="PS51118">
    <property type="entry name" value="HTH_HXLR"/>
    <property type="match status" value="1"/>
</dbReference>
<dbReference type="InterPro" id="IPR002577">
    <property type="entry name" value="HTH_HxlR"/>
</dbReference>
<evidence type="ECO:0000256" key="1">
    <source>
        <dbReference type="ARBA" id="ARBA00023015"/>
    </source>
</evidence>
<protein>
    <submittedName>
        <fullName evidence="5">Helix-turn-helix domain-containing protein</fullName>
    </submittedName>
</protein>
<keyword evidence="2" id="KW-0238">DNA-binding</keyword>
<dbReference type="Gene3D" id="1.10.10.10">
    <property type="entry name" value="Winged helix-like DNA-binding domain superfamily/Winged helix DNA-binding domain"/>
    <property type="match status" value="1"/>
</dbReference>
<sequence length="172" mass="19243">MTPDTTRSGCPINLTLEALGDRWSLIVIRDMMFGNRRHFREFLTQSEEGIASNILADRLKRLTEGGFLTRADDPSHKQKAIYSLTEKAIQLVPLLAAMGAWGRRHTPVTKTLSVRAEILEKGGPTLWSQFMDELREIHLGQPRPKTGPKASDQMRDAYLAAVKEEGGETSQP</sequence>
<comment type="caution">
    <text evidence="5">The sequence shown here is derived from an EMBL/GenBank/DDBJ whole genome shotgun (WGS) entry which is preliminary data.</text>
</comment>
<proteinExistence type="predicted"/>
<keyword evidence="1" id="KW-0805">Transcription regulation</keyword>
<dbReference type="PANTHER" id="PTHR33204:SF37">
    <property type="entry name" value="HTH-TYPE TRANSCRIPTIONAL REGULATOR YODB"/>
    <property type="match status" value="1"/>
</dbReference>
<dbReference type="EMBL" id="JAXCLX010000005">
    <property type="protein sequence ID" value="MDY0874507.1"/>
    <property type="molecule type" value="Genomic_DNA"/>
</dbReference>
<gene>
    <name evidence="5" type="ORF">SMD31_21390</name>
</gene>
<evidence type="ECO:0000259" key="4">
    <source>
        <dbReference type="PROSITE" id="PS51118"/>
    </source>
</evidence>
<dbReference type="InterPro" id="IPR036388">
    <property type="entry name" value="WH-like_DNA-bd_sf"/>
</dbReference>
<dbReference type="PANTHER" id="PTHR33204">
    <property type="entry name" value="TRANSCRIPTIONAL REGULATOR, MARR FAMILY"/>
    <property type="match status" value="1"/>
</dbReference>
<keyword evidence="3" id="KW-0804">Transcription</keyword>
<evidence type="ECO:0000256" key="3">
    <source>
        <dbReference type="ARBA" id="ARBA00023163"/>
    </source>
</evidence>
<dbReference type="Proteomes" id="UP001271769">
    <property type="component" value="Unassembled WGS sequence"/>
</dbReference>
<dbReference type="SUPFAM" id="SSF46785">
    <property type="entry name" value="Winged helix' DNA-binding domain"/>
    <property type="match status" value="1"/>
</dbReference>
<feature type="domain" description="HTH hxlR-type" evidence="4">
    <location>
        <begin position="10"/>
        <end position="110"/>
    </location>
</feature>
<organism evidence="5 6">
    <name type="scientific">Dongia rigui</name>
    <dbReference type="NCBI Taxonomy" id="940149"/>
    <lineage>
        <taxon>Bacteria</taxon>
        <taxon>Pseudomonadati</taxon>
        <taxon>Pseudomonadota</taxon>
        <taxon>Alphaproteobacteria</taxon>
        <taxon>Rhodospirillales</taxon>
        <taxon>Dongiaceae</taxon>
        <taxon>Dongia</taxon>
    </lineage>
</organism>
<reference evidence="5 6" key="1">
    <citation type="journal article" date="2013" name="Antonie Van Leeuwenhoek">
        <title>Dongia rigui sp. nov., isolated from freshwater of a large wetland in Korea.</title>
        <authorList>
            <person name="Baik K.S."/>
            <person name="Hwang Y.M."/>
            <person name="Choi J.S."/>
            <person name="Kwon J."/>
            <person name="Seong C.N."/>
        </authorList>
    </citation>
    <scope>NUCLEOTIDE SEQUENCE [LARGE SCALE GENOMIC DNA]</scope>
    <source>
        <strain evidence="5 6">04SU4-P</strain>
    </source>
</reference>
<evidence type="ECO:0000313" key="6">
    <source>
        <dbReference type="Proteomes" id="UP001271769"/>
    </source>
</evidence>
<evidence type="ECO:0000313" key="5">
    <source>
        <dbReference type="EMBL" id="MDY0874507.1"/>
    </source>
</evidence>